<gene>
    <name evidence="1" type="ORF">K452DRAFT_297328</name>
</gene>
<protein>
    <submittedName>
        <fullName evidence="1">Uncharacterized protein</fullName>
    </submittedName>
</protein>
<dbReference type="EMBL" id="ML995483">
    <property type="protein sequence ID" value="KAF2142795.1"/>
    <property type="molecule type" value="Genomic_DNA"/>
</dbReference>
<accession>A0A6A6BHI5</accession>
<name>A0A6A6BHI5_9PEZI</name>
<sequence>METPKPKLTLSDITKHYPVLEIIVPELTSKELYALARSSKQNWMNVMAKPTSARNLMLKTTCDGEGVKWKLTVTGMLDIVGAHNVANLGHLGCQTQSNKLCELCGFKVCKECKFSDDDDVEGFHFQAQDGLIFNGKPVTGTIRHSDIMNKVACEVKDCACGAQARDEKLHQYCAQCHRLVLPTVYEKRNNPPLDRAATVSRLAQLYPGANVLIM</sequence>
<proteinExistence type="predicted"/>
<evidence type="ECO:0000313" key="1">
    <source>
        <dbReference type="EMBL" id="KAF2142795.1"/>
    </source>
</evidence>
<dbReference type="Proteomes" id="UP000799438">
    <property type="component" value="Unassembled WGS sequence"/>
</dbReference>
<reference evidence="1" key="1">
    <citation type="journal article" date="2020" name="Stud. Mycol.">
        <title>101 Dothideomycetes genomes: a test case for predicting lifestyles and emergence of pathogens.</title>
        <authorList>
            <person name="Haridas S."/>
            <person name="Albert R."/>
            <person name="Binder M."/>
            <person name="Bloem J."/>
            <person name="Labutti K."/>
            <person name="Salamov A."/>
            <person name="Andreopoulos B."/>
            <person name="Baker S."/>
            <person name="Barry K."/>
            <person name="Bills G."/>
            <person name="Bluhm B."/>
            <person name="Cannon C."/>
            <person name="Castanera R."/>
            <person name="Culley D."/>
            <person name="Daum C."/>
            <person name="Ezra D."/>
            <person name="Gonzalez J."/>
            <person name="Henrissat B."/>
            <person name="Kuo A."/>
            <person name="Liang C."/>
            <person name="Lipzen A."/>
            <person name="Lutzoni F."/>
            <person name="Magnuson J."/>
            <person name="Mondo S."/>
            <person name="Nolan M."/>
            <person name="Ohm R."/>
            <person name="Pangilinan J."/>
            <person name="Park H.-J."/>
            <person name="Ramirez L."/>
            <person name="Alfaro M."/>
            <person name="Sun H."/>
            <person name="Tritt A."/>
            <person name="Yoshinaga Y."/>
            <person name="Zwiers L.-H."/>
            <person name="Turgeon B."/>
            <person name="Goodwin S."/>
            <person name="Spatafora J."/>
            <person name="Crous P."/>
            <person name="Grigoriev I."/>
        </authorList>
    </citation>
    <scope>NUCLEOTIDE SEQUENCE</scope>
    <source>
        <strain evidence="1">CBS 121167</strain>
    </source>
</reference>
<dbReference type="GeneID" id="54299509"/>
<organism evidence="1 2">
    <name type="scientific">Aplosporella prunicola CBS 121167</name>
    <dbReference type="NCBI Taxonomy" id="1176127"/>
    <lineage>
        <taxon>Eukaryota</taxon>
        <taxon>Fungi</taxon>
        <taxon>Dikarya</taxon>
        <taxon>Ascomycota</taxon>
        <taxon>Pezizomycotina</taxon>
        <taxon>Dothideomycetes</taxon>
        <taxon>Dothideomycetes incertae sedis</taxon>
        <taxon>Botryosphaeriales</taxon>
        <taxon>Aplosporellaceae</taxon>
        <taxon>Aplosporella</taxon>
    </lineage>
</organism>
<keyword evidence="2" id="KW-1185">Reference proteome</keyword>
<dbReference type="AlphaFoldDB" id="A0A6A6BHI5"/>
<evidence type="ECO:0000313" key="2">
    <source>
        <dbReference type="Proteomes" id="UP000799438"/>
    </source>
</evidence>
<dbReference type="RefSeq" id="XP_033398507.1">
    <property type="nucleotide sequence ID" value="XM_033542012.1"/>
</dbReference>